<dbReference type="AlphaFoldDB" id="A0A0A9B4U7"/>
<dbReference type="EMBL" id="GBRH01243538">
    <property type="protein sequence ID" value="JAD54357.1"/>
    <property type="molecule type" value="Transcribed_RNA"/>
</dbReference>
<evidence type="ECO:0000256" key="1">
    <source>
        <dbReference type="SAM" id="MobiDB-lite"/>
    </source>
</evidence>
<organism evidence="2">
    <name type="scientific">Arundo donax</name>
    <name type="common">Giant reed</name>
    <name type="synonym">Donax arundinaceus</name>
    <dbReference type="NCBI Taxonomy" id="35708"/>
    <lineage>
        <taxon>Eukaryota</taxon>
        <taxon>Viridiplantae</taxon>
        <taxon>Streptophyta</taxon>
        <taxon>Embryophyta</taxon>
        <taxon>Tracheophyta</taxon>
        <taxon>Spermatophyta</taxon>
        <taxon>Magnoliopsida</taxon>
        <taxon>Liliopsida</taxon>
        <taxon>Poales</taxon>
        <taxon>Poaceae</taxon>
        <taxon>PACMAD clade</taxon>
        <taxon>Arundinoideae</taxon>
        <taxon>Arundineae</taxon>
        <taxon>Arundo</taxon>
    </lineage>
</organism>
<name>A0A0A9B4U7_ARUDO</name>
<reference evidence="2" key="1">
    <citation type="submission" date="2014-09" db="EMBL/GenBank/DDBJ databases">
        <authorList>
            <person name="Magalhaes I.L.F."/>
            <person name="Oliveira U."/>
            <person name="Santos F.R."/>
            <person name="Vidigal T.H.D.A."/>
            <person name="Brescovit A.D."/>
            <person name="Santos A.J."/>
        </authorList>
    </citation>
    <scope>NUCLEOTIDE SEQUENCE</scope>
    <source>
        <tissue evidence="2">Shoot tissue taken approximately 20 cm above the soil surface</tissue>
    </source>
</reference>
<evidence type="ECO:0000313" key="2">
    <source>
        <dbReference type="EMBL" id="JAD54357.1"/>
    </source>
</evidence>
<feature type="compositionally biased region" description="Basic and acidic residues" evidence="1">
    <location>
        <begin position="76"/>
        <end position="85"/>
    </location>
</feature>
<reference evidence="2" key="2">
    <citation type="journal article" date="2015" name="Data Brief">
        <title>Shoot transcriptome of the giant reed, Arundo donax.</title>
        <authorList>
            <person name="Barrero R.A."/>
            <person name="Guerrero F.D."/>
            <person name="Moolhuijzen P."/>
            <person name="Goolsby J.A."/>
            <person name="Tidwell J."/>
            <person name="Bellgard S.E."/>
            <person name="Bellgard M.I."/>
        </authorList>
    </citation>
    <scope>NUCLEOTIDE SEQUENCE</scope>
    <source>
        <tissue evidence="2">Shoot tissue taken approximately 20 cm above the soil surface</tissue>
    </source>
</reference>
<accession>A0A0A9B4U7</accession>
<protein>
    <submittedName>
        <fullName evidence="2">Uncharacterized protein</fullName>
    </submittedName>
</protein>
<feature type="region of interest" description="Disordered" evidence="1">
    <location>
        <begin position="61"/>
        <end position="85"/>
    </location>
</feature>
<sequence>MRGPAGLPATRGSEVARRGADGVVALWRARAGAWFHRSRGEVRARRRGRHGAARVLARPRHRWPRATKEAPGSTEGECHRVSVPV</sequence>
<proteinExistence type="predicted"/>